<evidence type="ECO:0008006" key="4">
    <source>
        <dbReference type="Google" id="ProtNLM"/>
    </source>
</evidence>
<keyword evidence="3" id="KW-1185">Reference proteome</keyword>
<feature type="transmembrane region" description="Helical" evidence="1">
    <location>
        <begin position="7"/>
        <end position="29"/>
    </location>
</feature>
<evidence type="ECO:0000256" key="1">
    <source>
        <dbReference type="SAM" id="Phobius"/>
    </source>
</evidence>
<dbReference type="AlphaFoldDB" id="A0A285EEW2"/>
<reference evidence="2 3" key="1">
    <citation type="submission" date="2017-09" db="EMBL/GenBank/DDBJ databases">
        <authorList>
            <person name="Ehlers B."/>
            <person name="Leendertz F.H."/>
        </authorList>
    </citation>
    <scope>NUCLEOTIDE SEQUENCE [LARGE SCALE GENOMIC DNA]</scope>
    <source>
        <strain evidence="2 3">DSM 46844</strain>
    </source>
</reference>
<evidence type="ECO:0000313" key="3">
    <source>
        <dbReference type="Proteomes" id="UP000219514"/>
    </source>
</evidence>
<proteinExistence type="predicted"/>
<feature type="transmembrane region" description="Helical" evidence="1">
    <location>
        <begin position="169"/>
        <end position="193"/>
    </location>
</feature>
<dbReference type="Proteomes" id="UP000219514">
    <property type="component" value="Unassembled WGS sequence"/>
</dbReference>
<gene>
    <name evidence="2" type="ORF">SAMN06893097_107230</name>
</gene>
<evidence type="ECO:0000313" key="2">
    <source>
        <dbReference type="EMBL" id="SNX97585.1"/>
    </source>
</evidence>
<dbReference type="EMBL" id="OBDO01000007">
    <property type="protein sequence ID" value="SNX97585.1"/>
    <property type="molecule type" value="Genomic_DNA"/>
</dbReference>
<protein>
    <recommendedName>
        <fullName evidence="4">DUF4386 domain-containing protein</fullName>
    </recommendedName>
</protein>
<keyword evidence="1" id="KW-0472">Membrane</keyword>
<feature type="transmembrane region" description="Helical" evidence="1">
    <location>
        <begin position="139"/>
        <end position="157"/>
    </location>
</feature>
<keyword evidence="1" id="KW-1133">Transmembrane helix</keyword>
<feature type="transmembrane region" description="Helical" evidence="1">
    <location>
        <begin position="199"/>
        <end position="220"/>
    </location>
</feature>
<feature type="transmembrane region" description="Helical" evidence="1">
    <location>
        <begin position="85"/>
        <end position="108"/>
    </location>
</feature>
<accession>A0A285EEW2</accession>
<feature type="transmembrane region" description="Helical" evidence="1">
    <location>
        <begin position="49"/>
        <end position="73"/>
    </location>
</feature>
<dbReference type="RefSeq" id="WP_097207530.1">
    <property type="nucleotide sequence ID" value="NZ_JACHXB010000006.1"/>
</dbReference>
<dbReference type="Pfam" id="PF14329">
    <property type="entry name" value="DUF4386"/>
    <property type="match status" value="1"/>
</dbReference>
<keyword evidence="1" id="KW-0812">Transmembrane</keyword>
<sequence length="246" mass="24980">MSPQRRSAVVAGTFFVVAAVTAVVALALYQPLLGDPAYVLGAGADTRVLWGALLEVVLAACCIGTAVTLYPVVKRQDEGVALGYVCGRLLEAAVIVVGVVSVLAVVSLRRGTTAGGVPGGADDGARVAVAEALVALHDWTFLIGPGLVIGVNSLLLAHLVYRSRLVPRWIAVLGLVGGPVVLASSTAVLFGLYEQVSTVAGLAALPVTAWEMSLAVYLVAKGFRPSPVLVPGPVPPVARSAVTAAA</sequence>
<dbReference type="InterPro" id="IPR025495">
    <property type="entry name" value="DUF4386"/>
</dbReference>
<dbReference type="OrthoDB" id="1176146at2"/>
<organism evidence="2 3">
    <name type="scientific">Geodermatophilus sabuli</name>
    <dbReference type="NCBI Taxonomy" id="1564158"/>
    <lineage>
        <taxon>Bacteria</taxon>
        <taxon>Bacillati</taxon>
        <taxon>Actinomycetota</taxon>
        <taxon>Actinomycetes</taxon>
        <taxon>Geodermatophilales</taxon>
        <taxon>Geodermatophilaceae</taxon>
        <taxon>Geodermatophilus</taxon>
    </lineage>
</organism>
<name>A0A285EEW2_9ACTN</name>